<name>A0A5N5J0N3_9ROSI</name>
<reference evidence="3" key="1">
    <citation type="journal article" date="2019" name="Gigascience">
        <title>De novo genome assembly of the endangered Acer yangbiense, a plant species with extremely small populations endemic to Yunnan Province, China.</title>
        <authorList>
            <person name="Yang J."/>
            <person name="Wariss H.M."/>
            <person name="Tao L."/>
            <person name="Zhang R."/>
            <person name="Yun Q."/>
            <person name="Hollingsworth P."/>
            <person name="Dao Z."/>
            <person name="Luo G."/>
            <person name="Guo H."/>
            <person name="Ma Y."/>
            <person name="Sun W."/>
        </authorList>
    </citation>
    <scope>NUCLEOTIDE SEQUENCE [LARGE SCALE GENOMIC DNA]</scope>
    <source>
        <strain evidence="3">cv. br00</strain>
    </source>
</reference>
<organism evidence="2 3">
    <name type="scientific">Salix brachista</name>
    <dbReference type="NCBI Taxonomy" id="2182728"/>
    <lineage>
        <taxon>Eukaryota</taxon>
        <taxon>Viridiplantae</taxon>
        <taxon>Streptophyta</taxon>
        <taxon>Embryophyta</taxon>
        <taxon>Tracheophyta</taxon>
        <taxon>Spermatophyta</taxon>
        <taxon>Magnoliopsida</taxon>
        <taxon>eudicotyledons</taxon>
        <taxon>Gunneridae</taxon>
        <taxon>Pentapetalae</taxon>
        <taxon>rosids</taxon>
        <taxon>fabids</taxon>
        <taxon>Malpighiales</taxon>
        <taxon>Salicaceae</taxon>
        <taxon>Saliceae</taxon>
        <taxon>Salix</taxon>
    </lineage>
</organism>
<evidence type="ECO:0000313" key="3">
    <source>
        <dbReference type="Proteomes" id="UP000326939"/>
    </source>
</evidence>
<evidence type="ECO:0000256" key="1">
    <source>
        <dbReference type="SAM" id="MobiDB-lite"/>
    </source>
</evidence>
<dbReference type="EMBL" id="VDCV01000019">
    <property type="protein sequence ID" value="KAB5512372.1"/>
    <property type="molecule type" value="Genomic_DNA"/>
</dbReference>
<sequence length="161" mass="17961">MRVQHEDFPEVTHPSTTRAQARLTDGIRCISAGALVNSGLNIADWEEEAGIQKCGIKSRRGIRLYSLFDRVGLQRLSRINDMGRKEREVKRTKKRKQNEGATRGLPREVTHPNGQGREGGRPQAVLQEFPEGVFLVVAMESLLTDGSLEFQDVIPALVEAL</sequence>
<dbReference type="Proteomes" id="UP000326939">
    <property type="component" value="Chromosome 19"/>
</dbReference>
<proteinExistence type="predicted"/>
<protein>
    <submittedName>
        <fullName evidence="2">Uncharacterized protein</fullName>
    </submittedName>
</protein>
<dbReference type="AlphaFoldDB" id="A0A5N5J0N3"/>
<evidence type="ECO:0000313" key="2">
    <source>
        <dbReference type="EMBL" id="KAB5512372.1"/>
    </source>
</evidence>
<feature type="region of interest" description="Disordered" evidence="1">
    <location>
        <begin position="84"/>
        <end position="121"/>
    </location>
</feature>
<keyword evidence="3" id="KW-1185">Reference proteome</keyword>
<comment type="caution">
    <text evidence="2">The sequence shown here is derived from an EMBL/GenBank/DDBJ whole genome shotgun (WGS) entry which is preliminary data.</text>
</comment>
<accession>A0A5N5J0N3</accession>
<gene>
    <name evidence="2" type="ORF">DKX38_029400</name>
</gene>